<keyword evidence="10" id="KW-0575">Peroxidase</keyword>
<dbReference type="Pfam" id="PF03150">
    <property type="entry name" value="CCP_MauG"/>
    <property type="match status" value="1"/>
</dbReference>
<evidence type="ECO:0000256" key="7">
    <source>
        <dbReference type="ARBA" id="ARBA00023004"/>
    </source>
</evidence>
<keyword evidence="6" id="KW-0560">Oxidoreductase</keyword>
<evidence type="ECO:0000313" key="11">
    <source>
        <dbReference type="Proteomes" id="UP001165367"/>
    </source>
</evidence>
<dbReference type="PANTHER" id="PTHR30600">
    <property type="entry name" value="CYTOCHROME C PEROXIDASE-RELATED"/>
    <property type="match status" value="1"/>
</dbReference>
<dbReference type="PROSITE" id="PS51257">
    <property type="entry name" value="PROKAR_LIPOPROTEIN"/>
    <property type="match status" value="1"/>
</dbReference>
<reference evidence="10" key="1">
    <citation type="submission" date="2022-01" db="EMBL/GenBank/DDBJ databases">
        <authorList>
            <person name="Jo J.-H."/>
            <person name="Im W.-T."/>
        </authorList>
    </citation>
    <scope>NUCLEOTIDE SEQUENCE</scope>
    <source>
        <strain evidence="10">NA20</strain>
    </source>
</reference>
<dbReference type="PROSITE" id="PS51007">
    <property type="entry name" value="CYTC"/>
    <property type="match status" value="1"/>
</dbReference>
<accession>A0ABS9KZX3</accession>
<dbReference type="InterPro" id="IPR004852">
    <property type="entry name" value="Di-haem_cyt_c_peroxidsae"/>
</dbReference>
<feature type="domain" description="Cytochrome c" evidence="9">
    <location>
        <begin position="212"/>
        <end position="334"/>
    </location>
</feature>
<evidence type="ECO:0000256" key="8">
    <source>
        <dbReference type="PROSITE-ProRule" id="PRU00433"/>
    </source>
</evidence>
<organism evidence="10 11">
    <name type="scientific">Terrimonas ginsenosidimutans</name>
    <dbReference type="NCBI Taxonomy" id="2908004"/>
    <lineage>
        <taxon>Bacteria</taxon>
        <taxon>Pseudomonadati</taxon>
        <taxon>Bacteroidota</taxon>
        <taxon>Chitinophagia</taxon>
        <taxon>Chitinophagales</taxon>
        <taxon>Chitinophagaceae</taxon>
        <taxon>Terrimonas</taxon>
    </lineage>
</organism>
<dbReference type="GO" id="GO:0004601">
    <property type="term" value="F:peroxidase activity"/>
    <property type="evidence" value="ECO:0007669"/>
    <property type="project" value="UniProtKB-KW"/>
</dbReference>
<evidence type="ECO:0000313" key="10">
    <source>
        <dbReference type="EMBL" id="MCG2617870.1"/>
    </source>
</evidence>
<keyword evidence="11" id="KW-1185">Reference proteome</keyword>
<dbReference type="PANTHER" id="PTHR30600:SF10">
    <property type="entry name" value="BLL6722 PROTEIN"/>
    <property type="match status" value="1"/>
</dbReference>
<evidence type="ECO:0000256" key="1">
    <source>
        <dbReference type="ARBA" id="ARBA00004418"/>
    </source>
</evidence>
<dbReference type="InterPro" id="IPR051395">
    <property type="entry name" value="Cytochrome_c_Peroxidase/MauG"/>
</dbReference>
<keyword evidence="3 8" id="KW-0479">Metal-binding</keyword>
<evidence type="ECO:0000256" key="5">
    <source>
        <dbReference type="ARBA" id="ARBA00022764"/>
    </source>
</evidence>
<dbReference type="EMBL" id="JAKLTR010000027">
    <property type="protein sequence ID" value="MCG2617870.1"/>
    <property type="molecule type" value="Genomic_DNA"/>
</dbReference>
<dbReference type="Proteomes" id="UP001165367">
    <property type="component" value="Unassembled WGS sequence"/>
</dbReference>
<evidence type="ECO:0000256" key="2">
    <source>
        <dbReference type="ARBA" id="ARBA00022617"/>
    </source>
</evidence>
<evidence type="ECO:0000259" key="9">
    <source>
        <dbReference type="PROSITE" id="PS51007"/>
    </source>
</evidence>
<proteinExistence type="predicted"/>
<protein>
    <submittedName>
        <fullName evidence="10">Cytochrome-c peroxidase</fullName>
    </submittedName>
</protein>
<keyword evidence="4" id="KW-0732">Signal</keyword>
<evidence type="ECO:0000256" key="3">
    <source>
        <dbReference type="ARBA" id="ARBA00022723"/>
    </source>
</evidence>
<evidence type="ECO:0000256" key="6">
    <source>
        <dbReference type="ARBA" id="ARBA00023002"/>
    </source>
</evidence>
<keyword evidence="5" id="KW-0574">Periplasm</keyword>
<evidence type="ECO:0000256" key="4">
    <source>
        <dbReference type="ARBA" id="ARBA00022729"/>
    </source>
</evidence>
<keyword evidence="7 8" id="KW-0408">Iron</keyword>
<dbReference type="InterPro" id="IPR009056">
    <property type="entry name" value="Cyt_c-like_dom"/>
</dbReference>
<comment type="caution">
    <text evidence="10">The sequence shown here is derived from an EMBL/GenBank/DDBJ whole genome shotgun (WGS) entry which is preliminary data.</text>
</comment>
<comment type="subcellular location">
    <subcellularLocation>
        <location evidence="1">Periplasm</location>
    </subcellularLocation>
</comment>
<sequence>MKNILSAILSLTGIVILLPYLVGSCRKNDNPGNLSFMQLEIPEGFPDPVYRFADNPLTKEGFELGRKLFYDGRLSVDGLHPCSSCHQQIAGFGTYEHDRSHGVHNSHTLRNAPVLFNLVWQNSFHWDGEFSTLFTEAVHPITGHLEMGETFQVVISKLQKDAGYRELFRKVFRTQFITPDHLLKALAQFTGYMTSANSKYDRVKKGEASFTANETAGYALFQTNCAGCHPEPMFTDYSFRNTGLPVDPILNDFGRLRITGLSQDSLKFKVPTLRNVYISSNYMHDGRFNTLAQCLDHYRTGVQKSPSLDPALTNGISLTNTEATNIALFLRTLTDSSFLLDPRFSKP</sequence>
<dbReference type="SUPFAM" id="SSF46626">
    <property type="entry name" value="Cytochrome c"/>
    <property type="match status" value="2"/>
</dbReference>
<dbReference type="PIRSF" id="PIRSF000294">
    <property type="entry name" value="Cytochrome-c_peroxidase"/>
    <property type="match status" value="1"/>
</dbReference>
<dbReference type="InterPro" id="IPR026259">
    <property type="entry name" value="MauG/Cytc_peroxidase"/>
</dbReference>
<name>A0ABS9KZX3_9BACT</name>
<dbReference type="Gene3D" id="1.10.760.10">
    <property type="entry name" value="Cytochrome c-like domain"/>
    <property type="match status" value="2"/>
</dbReference>
<keyword evidence="2 8" id="KW-0349">Heme</keyword>
<gene>
    <name evidence="10" type="ORF">LZZ85_26450</name>
</gene>
<dbReference type="InterPro" id="IPR036909">
    <property type="entry name" value="Cyt_c-like_dom_sf"/>
</dbReference>
<dbReference type="RefSeq" id="WP_237876766.1">
    <property type="nucleotide sequence ID" value="NZ_JAKLTR010000027.1"/>
</dbReference>